<dbReference type="Proteomes" id="UP000224460">
    <property type="component" value="Unassembled WGS sequence"/>
</dbReference>
<name>A0AC61DF17_9FIRM</name>
<dbReference type="EMBL" id="PEDL01000002">
    <property type="protein sequence ID" value="PHV71628.1"/>
    <property type="molecule type" value="Genomic_DNA"/>
</dbReference>
<keyword evidence="2" id="KW-1185">Reference proteome</keyword>
<gene>
    <name evidence="1" type="ORF">CS063_03430</name>
</gene>
<sequence length="174" mass="20405">MIEIILSSIIILCTFSILQVYPRAKRRYKACLEKQLIKSKQQLSEVEKIFMLGNAILLLLFSGMVCISIWTKTFNEALLLGVAVIYLGIYYMQEGLIQSEWVFYTEGLMGRRCNEPIEWQNILDYTFEERKGKDILKLRYKGKGLVIRRSVWQVTSYEKQVIQEILEKYVSVTL</sequence>
<proteinExistence type="predicted"/>
<protein>
    <submittedName>
        <fullName evidence="1">Uncharacterized protein</fullName>
    </submittedName>
</protein>
<reference evidence="1" key="1">
    <citation type="submission" date="2017-10" db="EMBL/GenBank/DDBJ databases">
        <title>Genome sequence of cellulolytic Lachnospiraceae bacterium XHS1971 isolated from hotspring sediment.</title>
        <authorList>
            <person name="Vasudevan G."/>
            <person name="Joshi A.J."/>
            <person name="Hivarkar S."/>
            <person name="Lanjekar V.B."/>
            <person name="Dhakephalkar P.K."/>
            <person name="Dagar S."/>
        </authorList>
    </citation>
    <scope>NUCLEOTIDE SEQUENCE</scope>
    <source>
        <strain evidence="1">XHS1971</strain>
    </source>
</reference>
<accession>A0AC61DF17</accession>
<evidence type="ECO:0000313" key="2">
    <source>
        <dbReference type="Proteomes" id="UP000224460"/>
    </source>
</evidence>
<evidence type="ECO:0000313" key="1">
    <source>
        <dbReference type="EMBL" id="PHV71628.1"/>
    </source>
</evidence>
<organism evidence="1 2">
    <name type="scientific">Sporanaerobium hydrogeniformans</name>
    <dbReference type="NCBI Taxonomy" id="3072179"/>
    <lineage>
        <taxon>Bacteria</taxon>
        <taxon>Bacillati</taxon>
        <taxon>Bacillota</taxon>
        <taxon>Clostridia</taxon>
        <taxon>Lachnospirales</taxon>
        <taxon>Lachnospiraceae</taxon>
        <taxon>Sporanaerobium</taxon>
    </lineage>
</organism>
<comment type="caution">
    <text evidence="1">The sequence shown here is derived from an EMBL/GenBank/DDBJ whole genome shotgun (WGS) entry which is preliminary data.</text>
</comment>